<evidence type="ECO:0000256" key="2">
    <source>
        <dbReference type="ARBA" id="ARBA00023157"/>
    </source>
</evidence>
<dbReference type="InterPro" id="IPR001329">
    <property type="entry name" value="Venom_Hyaluronidase"/>
</dbReference>
<dbReference type="PANTHER" id="PTHR11769:SF35">
    <property type="entry name" value="HYALURONIDASE"/>
    <property type="match status" value="1"/>
</dbReference>
<comment type="caution">
    <text evidence="8">The sequence shown here is derived from an EMBL/GenBank/DDBJ whole genome shotgun (WGS) entry which is preliminary data.</text>
</comment>
<keyword evidence="9" id="KW-1185">Reference proteome</keyword>
<evidence type="ECO:0000256" key="7">
    <source>
        <dbReference type="SAM" id="SignalP"/>
    </source>
</evidence>
<dbReference type="Gene3D" id="3.20.20.70">
    <property type="entry name" value="Aldolase class I"/>
    <property type="match status" value="1"/>
</dbReference>
<feature type="disulfide bond" evidence="5">
    <location>
        <begin position="218"/>
        <end position="230"/>
    </location>
</feature>
<dbReference type="InterPro" id="IPR017853">
    <property type="entry name" value="GH"/>
</dbReference>
<feature type="chain" id="PRO_5043751719" description="Hyaluronidase" evidence="7">
    <location>
        <begin position="17"/>
        <end position="618"/>
    </location>
</feature>
<feature type="disulfide bond" evidence="5">
    <location>
        <begin position="50"/>
        <end position="336"/>
    </location>
</feature>
<evidence type="ECO:0000256" key="4">
    <source>
        <dbReference type="PIRSR" id="PIRSR038193-1"/>
    </source>
</evidence>
<evidence type="ECO:0000256" key="5">
    <source>
        <dbReference type="PIRSR" id="PIRSR038193-3"/>
    </source>
</evidence>
<dbReference type="PANTHER" id="PTHR11769">
    <property type="entry name" value="HYALURONIDASE"/>
    <property type="match status" value="1"/>
</dbReference>
<organism evidence="8 9">
    <name type="scientific">Leptosia nina</name>
    <dbReference type="NCBI Taxonomy" id="320188"/>
    <lineage>
        <taxon>Eukaryota</taxon>
        <taxon>Metazoa</taxon>
        <taxon>Ecdysozoa</taxon>
        <taxon>Arthropoda</taxon>
        <taxon>Hexapoda</taxon>
        <taxon>Insecta</taxon>
        <taxon>Pterygota</taxon>
        <taxon>Neoptera</taxon>
        <taxon>Endopterygota</taxon>
        <taxon>Lepidoptera</taxon>
        <taxon>Glossata</taxon>
        <taxon>Ditrysia</taxon>
        <taxon>Papilionoidea</taxon>
        <taxon>Pieridae</taxon>
        <taxon>Pierinae</taxon>
        <taxon>Leptosia</taxon>
    </lineage>
</organism>
<keyword evidence="7" id="KW-0732">Signal</keyword>
<evidence type="ECO:0000313" key="9">
    <source>
        <dbReference type="Proteomes" id="UP001497472"/>
    </source>
</evidence>
<dbReference type="GO" id="GO:0005975">
    <property type="term" value="P:carbohydrate metabolic process"/>
    <property type="evidence" value="ECO:0007669"/>
    <property type="project" value="UniProtKB-UniRule"/>
</dbReference>
<accession>A0AAV1JF63</accession>
<dbReference type="EMBL" id="CAVLEF010000009">
    <property type="protein sequence ID" value="CAK1547579.1"/>
    <property type="molecule type" value="Genomic_DNA"/>
</dbReference>
<dbReference type="Pfam" id="PF01630">
    <property type="entry name" value="Glyco_hydro_56"/>
    <property type="match status" value="1"/>
</dbReference>
<dbReference type="PRINTS" id="PR00846">
    <property type="entry name" value="GLHYDRLASE56"/>
</dbReference>
<gene>
    <name evidence="8" type="ORF">LNINA_LOCUS7044</name>
</gene>
<feature type="signal peptide" evidence="7">
    <location>
        <begin position="1"/>
        <end position="16"/>
    </location>
</feature>
<proteinExistence type="inferred from homology"/>
<dbReference type="SUPFAM" id="SSF51445">
    <property type="entry name" value="(Trans)glycosidases"/>
    <property type="match status" value="1"/>
</dbReference>
<comment type="catalytic activity">
    <reaction evidence="6">
        <text>Random hydrolysis of (1-&gt;4)-linkages between N-acetyl-beta-D-glucosamine and D-glucuronate residues in hyaluronate.</text>
        <dbReference type="EC" id="3.2.1.35"/>
    </reaction>
</comment>
<name>A0AAV1JF63_9NEOP</name>
<feature type="active site" description="Proton donor" evidence="4">
    <location>
        <position position="142"/>
    </location>
</feature>
<dbReference type="PRINTS" id="PR00847">
    <property type="entry name" value="HYALURONDASE"/>
</dbReference>
<dbReference type="InterPro" id="IPR013785">
    <property type="entry name" value="Aldolase_TIM"/>
</dbReference>
<evidence type="ECO:0000256" key="1">
    <source>
        <dbReference type="ARBA" id="ARBA00008871"/>
    </source>
</evidence>
<keyword evidence="6" id="KW-0378">Hydrolase</keyword>
<keyword evidence="6" id="KW-0326">Glycosidase</keyword>
<evidence type="ECO:0000256" key="6">
    <source>
        <dbReference type="RuleBase" id="RU610713"/>
    </source>
</evidence>
<dbReference type="AlphaFoldDB" id="A0AAV1JF63"/>
<evidence type="ECO:0000313" key="8">
    <source>
        <dbReference type="EMBL" id="CAK1547579.1"/>
    </source>
</evidence>
<dbReference type="GO" id="GO:0004415">
    <property type="term" value="F:hyalurononglucosaminidase activity"/>
    <property type="evidence" value="ECO:0007669"/>
    <property type="project" value="UniProtKB-UniRule"/>
</dbReference>
<evidence type="ECO:0000256" key="3">
    <source>
        <dbReference type="ARBA" id="ARBA00023180"/>
    </source>
</evidence>
<protein>
    <recommendedName>
        <fullName evidence="6">Hyaluronidase</fullName>
        <ecNumber evidence="6">3.2.1.35</ecNumber>
    </recommendedName>
</protein>
<dbReference type="Proteomes" id="UP001497472">
    <property type="component" value="Unassembled WGS sequence"/>
</dbReference>
<sequence>MRFLLFLVLTRYAVRCDDESNNYYVIEVPDVGRDYKKPFRVYWNVPTMQCKSKKIPFDNLHEKYGIIQNKDDKFLGENIAILYDPGLFPALLKDEKSGKFKFRNGGVPQEGNLDSHLDAFKNSVKQSIPDADFNGVAIIDFESWRPIFRQNFGVLTPYKNVSYDIEYKQHWWWPKTWIAAEAKQRFEDSARTFMQTTISIGKQMRPKALWGYYGFPYCFNMASNNKAEDCPKKVKLENDEAYWLWEESSALYPSVYSSQDLSSSELSELIRGRLREASRLKSRGTPILPYFWYKYRDGGFLKEGDLSIALQSLYKSNASGLIIWGSSNDVNSIEKCHKLKDYVESTLGPYIAKYTKNVQKLQNNYNSDDENDVMTNVTLSPGSDFDNSSDNQSVINDEDKNQTIKLNHLNDSFIFDKLINTTSDVSKQDEFDQSELDIQTSTVTESKLTTQNTDTTTEFAFNKDSTTEVNTEEIFEFSLSTEVTTRYPSTNDITTKYPSVFEVENTTSIEDTSTTGDYDLLEKSEFKRILNNEYLLFTNITSQDFTTENNVQGSTVLNSNDENTTENYEKFSTLDYFDNSTETVLSDEQTGFSSAVGTKSFMSLMSYPVIILYLNYLY</sequence>
<keyword evidence="2 5" id="KW-1015">Disulfide bond</keyword>
<keyword evidence="3" id="KW-0325">Glycoprotein</keyword>
<reference evidence="8 9" key="1">
    <citation type="submission" date="2023-11" db="EMBL/GenBank/DDBJ databases">
        <authorList>
            <person name="Okamura Y."/>
        </authorList>
    </citation>
    <scope>NUCLEOTIDE SEQUENCE [LARGE SCALE GENOMIC DNA]</scope>
</reference>
<dbReference type="EC" id="3.2.1.35" evidence="6"/>
<dbReference type="GO" id="GO:0006952">
    <property type="term" value="P:defense response"/>
    <property type="evidence" value="ECO:0007669"/>
    <property type="project" value="InterPro"/>
</dbReference>
<dbReference type="GO" id="GO:0030214">
    <property type="term" value="P:hyaluronan catabolic process"/>
    <property type="evidence" value="ECO:0007669"/>
    <property type="project" value="TreeGrafter"/>
</dbReference>
<dbReference type="InterPro" id="IPR018155">
    <property type="entry name" value="Hyaluronidase"/>
</dbReference>
<comment type="similarity">
    <text evidence="1 6">Belongs to the glycosyl hydrolase 56 family.</text>
</comment>